<dbReference type="InterPro" id="IPR036869">
    <property type="entry name" value="J_dom_sf"/>
</dbReference>
<dbReference type="SMART" id="SM00028">
    <property type="entry name" value="TPR"/>
    <property type="match status" value="8"/>
</dbReference>
<dbReference type="InterPro" id="IPR011990">
    <property type="entry name" value="TPR-like_helical_dom_sf"/>
</dbReference>
<proteinExistence type="predicted"/>
<dbReference type="InterPro" id="IPR051685">
    <property type="entry name" value="Ycf3/AcsC/BcsC/TPR_MFPF"/>
</dbReference>
<evidence type="ECO:0000256" key="1">
    <source>
        <dbReference type="ARBA" id="ARBA00022705"/>
    </source>
</evidence>
<evidence type="ECO:0000313" key="6">
    <source>
        <dbReference type="Proteomes" id="UP001165492"/>
    </source>
</evidence>
<dbReference type="SUPFAM" id="SSF46565">
    <property type="entry name" value="Chaperone J-domain"/>
    <property type="match status" value="1"/>
</dbReference>
<evidence type="ECO:0000259" key="4">
    <source>
        <dbReference type="PROSITE" id="PS50076"/>
    </source>
</evidence>
<dbReference type="Pfam" id="PF13181">
    <property type="entry name" value="TPR_8"/>
    <property type="match status" value="3"/>
</dbReference>
<dbReference type="Pfam" id="PF13432">
    <property type="entry name" value="TPR_16"/>
    <property type="match status" value="1"/>
</dbReference>
<sequence>MHKMKCWEVLGIEPTGNIRLIKQAYASKLKVFHPEEDPDEFSKLQEAYRQALSQAETAAVREVYGEPVRQLFWQQLRQARWADAPSLPREPAAGRFMELLTSLCADAARRSDPGEWQRLLKGEEWSLSLAPELHDEVLRLLKEQLPLPYEAWTGCNELFAWIEPDKLDELFDNDELIAMLEYGGNWLSSRVRGDVPLGVRVCDALLSRGRQYTAMRNTKKAIACYDRIVALFGEVDAFRYKVVQAAADRLLCVKKLGDPDREGEAREELWQIMCRAELRPGSDWRARMSVAEDWLAYILGMRDAEADPAEIISLCDELLALFDAAENPVILARVLFNKGVCYHLRGDDEREAVAYDELLRRFENTKYPDVQLYVARALYNRGCIDERKGDEQEAIEFYTRVIDRFLESIKQGLGSKEQGIAEMVVDAMGNLSVLYASLGRMEEAIALNEQAIEWFGKSEHTEIRATVSSIIVNQGRNYTELEKTEQALAAYNQVIDKFLKSKHETIRLNVAWALRNKALCCADLDRLEEAIAAGSQAAEQFENSKDGQILWVVSLALGTMATHYEKLERWGEAIAACDRLINKFAGTDRLPTAPPSPDDEEEDILLEVARAMCNKSLYCDKAKQPEAGIAVGNLAIEWFIESDNEQIRKLVILTMERLAGHYIVLSQWQEAIAVCKQAESWFGDSDNEEIRAFLADIWLRQGDCYYEVGWYKDADAAYNKASKGHRRATAHYVKEAWRMVKEGWRSLW</sequence>
<name>A0ABS8HNQ0_9FIRM</name>
<keyword evidence="3" id="KW-0802">TPR repeat</keyword>
<dbReference type="CDD" id="cd06257">
    <property type="entry name" value="DnaJ"/>
    <property type="match status" value="1"/>
</dbReference>
<dbReference type="InterPro" id="IPR001623">
    <property type="entry name" value="DnaJ_domain"/>
</dbReference>
<feature type="domain" description="J" evidence="4">
    <location>
        <begin position="5"/>
        <end position="68"/>
    </location>
</feature>
<dbReference type="PANTHER" id="PTHR44943:SF8">
    <property type="entry name" value="TPR REPEAT-CONTAINING PROTEIN MJ0263"/>
    <property type="match status" value="1"/>
</dbReference>
<dbReference type="SUPFAM" id="SSF48452">
    <property type="entry name" value="TPR-like"/>
    <property type="match status" value="2"/>
</dbReference>
<keyword evidence="1" id="KW-0235">DNA replication</keyword>
<keyword evidence="6" id="KW-1185">Reference proteome</keyword>
<dbReference type="PANTHER" id="PTHR44943">
    <property type="entry name" value="CELLULOSE SYNTHASE OPERON PROTEIN C"/>
    <property type="match status" value="1"/>
</dbReference>
<evidence type="ECO:0000256" key="2">
    <source>
        <dbReference type="ARBA" id="ARBA00022737"/>
    </source>
</evidence>
<dbReference type="InterPro" id="IPR019734">
    <property type="entry name" value="TPR_rpt"/>
</dbReference>
<organism evidence="5 6">
    <name type="scientific">Pelosinus baikalensis</name>
    <dbReference type="NCBI Taxonomy" id="2892015"/>
    <lineage>
        <taxon>Bacteria</taxon>
        <taxon>Bacillati</taxon>
        <taxon>Bacillota</taxon>
        <taxon>Negativicutes</taxon>
        <taxon>Selenomonadales</taxon>
        <taxon>Sporomusaceae</taxon>
        <taxon>Pelosinus</taxon>
    </lineage>
</organism>
<dbReference type="PROSITE" id="PS50076">
    <property type="entry name" value="DNAJ_2"/>
    <property type="match status" value="1"/>
</dbReference>
<dbReference type="RefSeq" id="WP_229533321.1">
    <property type="nucleotide sequence ID" value="NZ_JAJHJB010000001.1"/>
</dbReference>
<dbReference type="SMART" id="SM00271">
    <property type="entry name" value="DnaJ"/>
    <property type="match status" value="1"/>
</dbReference>
<dbReference type="Proteomes" id="UP001165492">
    <property type="component" value="Unassembled WGS sequence"/>
</dbReference>
<dbReference type="Gene3D" id="1.25.40.10">
    <property type="entry name" value="Tetratricopeptide repeat domain"/>
    <property type="match status" value="3"/>
</dbReference>
<accession>A0ABS8HNQ0</accession>
<protein>
    <submittedName>
        <fullName evidence="5">Tetratricopeptide repeat protein</fullName>
    </submittedName>
</protein>
<reference evidence="5" key="1">
    <citation type="submission" date="2021-11" db="EMBL/GenBank/DDBJ databases">
        <title>Description of a new species Pelosinus isolated from the bottom sediments of Lake Baikal.</title>
        <authorList>
            <person name="Zakharyuk A."/>
        </authorList>
    </citation>
    <scope>NUCLEOTIDE SEQUENCE</scope>
    <source>
        <strain evidence="5">Bkl1</strain>
    </source>
</reference>
<dbReference type="EMBL" id="JAJHJB010000001">
    <property type="protein sequence ID" value="MCC5463772.1"/>
    <property type="molecule type" value="Genomic_DNA"/>
</dbReference>
<gene>
    <name evidence="5" type="ORF">LMF89_00165</name>
</gene>
<comment type="caution">
    <text evidence="5">The sequence shown here is derived from an EMBL/GenBank/DDBJ whole genome shotgun (WGS) entry which is preliminary data.</text>
</comment>
<dbReference type="Gene3D" id="1.10.287.110">
    <property type="entry name" value="DnaJ domain"/>
    <property type="match status" value="1"/>
</dbReference>
<evidence type="ECO:0000313" key="5">
    <source>
        <dbReference type="EMBL" id="MCC5463772.1"/>
    </source>
</evidence>
<evidence type="ECO:0000256" key="3">
    <source>
        <dbReference type="ARBA" id="ARBA00022803"/>
    </source>
</evidence>
<keyword evidence="2" id="KW-0677">Repeat</keyword>